<evidence type="ECO:0000259" key="15">
    <source>
        <dbReference type="Pfam" id="PF00905"/>
    </source>
</evidence>
<evidence type="ECO:0000259" key="16">
    <source>
        <dbReference type="Pfam" id="PF03717"/>
    </source>
</evidence>
<dbReference type="RefSeq" id="WP_183251511.1">
    <property type="nucleotide sequence ID" value="NZ_BAAAFF010000003.1"/>
</dbReference>
<dbReference type="Pfam" id="PF03717">
    <property type="entry name" value="PBP_dimer"/>
    <property type="match status" value="1"/>
</dbReference>
<dbReference type="InterPro" id="IPR005311">
    <property type="entry name" value="PBP_dimer"/>
</dbReference>
<dbReference type="GO" id="GO:0008360">
    <property type="term" value="P:regulation of cell shape"/>
    <property type="evidence" value="ECO:0007669"/>
    <property type="project" value="UniProtKB-KW"/>
</dbReference>
<keyword evidence="4" id="KW-0997">Cell inner membrane</keyword>
<dbReference type="PANTHER" id="PTHR30627:SF2">
    <property type="entry name" value="PEPTIDOGLYCAN D,D-TRANSPEPTIDASE MRDA"/>
    <property type="match status" value="1"/>
</dbReference>
<dbReference type="Pfam" id="PF00905">
    <property type="entry name" value="Transpeptidase"/>
    <property type="match status" value="1"/>
</dbReference>
<evidence type="ECO:0000256" key="13">
    <source>
        <dbReference type="ARBA" id="ARBA00023316"/>
    </source>
</evidence>
<keyword evidence="5" id="KW-0121">Carboxypeptidase</keyword>
<dbReference type="InterPro" id="IPR001460">
    <property type="entry name" value="PCN-bd_Tpept"/>
</dbReference>
<keyword evidence="6" id="KW-0645">Protease</keyword>
<feature type="domain" description="Penicillin-binding protein dimerisation" evidence="16">
    <location>
        <begin position="66"/>
        <end position="243"/>
    </location>
</feature>
<dbReference type="InterPro" id="IPR017790">
    <property type="entry name" value="Penicillin-binding_protein_2"/>
</dbReference>
<proteinExistence type="predicted"/>
<evidence type="ECO:0000256" key="11">
    <source>
        <dbReference type="ARBA" id="ARBA00022989"/>
    </source>
</evidence>
<keyword evidence="12" id="KW-0472">Membrane</keyword>
<comment type="subcellular location">
    <subcellularLocation>
        <location evidence="2">Cell membrane</location>
    </subcellularLocation>
    <subcellularLocation>
        <location evidence="1">Membrane</location>
        <topology evidence="1">Single-pass membrane protein</topology>
    </subcellularLocation>
</comment>
<evidence type="ECO:0000256" key="3">
    <source>
        <dbReference type="ARBA" id="ARBA00022475"/>
    </source>
</evidence>
<dbReference type="SUPFAM" id="SSF56519">
    <property type="entry name" value="Penicillin binding protein dimerisation domain"/>
    <property type="match status" value="1"/>
</dbReference>
<dbReference type="GO" id="GO:0006508">
    <property type="term" value="P:proteolysis"/>
    <property type="evidence" value="ECO:0007669"/>
    <property type="project" value="UniProtKB-KW"/>
</dbReference>
<organism evidence="17 18">
    <name type="scientific">Brevundimonas basaltis</name>
    <dbReference type="NCBI Taxonomy" id="472166"/>
    <lineage>
        <taxon>Bacteria</taxon>
        <taxon>Pseudomonadati</taxon>
        <taxon>Pseudomonadota</taxon>
        <taxon>Alphaproteobacteria</taxon>
        <taxon>Caulobacterales</taxon>
        <taxon>Caulobacteraceae</taxon>
        <taxon>Brevundimonas</taxon>
    </lineage>
</organism>
<dbReference type="Gene3D" id="3.90.1310.10">
    <property type="entry name" value="Penicillin-binding protein 2a (Domain 2)"/>
    <property type="match status" value="1"/>
</dbReference>
<dbReference type="GO" id="GO:0009002">
    <property type="term" value="F:serine-type D-Ala-D-Ala carboxypeptidase activity"/>
    <property type="evidence" value="ECO:0007669"/>
    <property type="project" value="InterPro"/>
</dbReference>
<evidence type="ECO:0000256" key="8">
    <source>
        <dbReference type="ARBA" id="ARBA00022801"/>
    </source>
</evidence>
<dbReference type="AlphaFoldDB" id="A0A7W8HX48"/>
<evidence type="ECO:0000256" key="10">
    <source>
        <dbReference type="ARBA" id="ARBA00022984"/>
    </source>
</evidence>
<keyword evidence="13" id="KW-0961">Cell wall biogenesis/degradation</keyword>
<keyword evidence="8" id="KW-0378">Hydrolase</keyword>
<accession>A0A7W8HX48</accession>
<dbReference type="GO" id="GO:0071555">
    <property type="term" value="P:cell wall organization"/>
    <property type="evidence" value="ECO:0007669"/>
    <property type="project" value="UniProtKB-KW"/>
</dbReference>
<name>A0A7W8HX48_9CAUL</name>
<dbReference type="NCBIfam" id="TIGR03423">
    <property type="entry name" value="pbp2_mrdA"/>
    <property type="match status" value="1"/>
</dbReference>
<dbReference type="GO" id="GO:0009252">
    <property type="term" value="P:peptidoglycan biosynthetic process"/>
    <property type="evidence" value="ECO:0007669"/>
    <property type="project" value="UniProtKB-KW"/>
</dbReference>
<dbReference type="PANTHER" id="PTHR30627">
    <property type="entry name" value="PEPTIDOGLYCAN D,D-TRANSPEPTIDASE"/>
    <property type="match status" value="1"/>
</dbReference>
<keyword evidence="7" id="KW-0812">Transmembrane</keyword>
<keyword evidence="10" id="KW-0573">Peptidoglycan synthesis</keyword>
<feature type="region of interest" description="Disordered" evidence="14">
    <location>
        <begin position="635"/>
        <end position="695"/>
    </location>
</feature>
<dbReference type="InterPro" id="IPR012338">
    <property type="entry name" value="Beta-lactam/transpept-like"/>
</dbReference>
<dbReference type="InterPro" id="IPR050515">
    <property type="entry name" value="Beta-lactam/transpept"/>
</dbReference>
<dbReference type="GO" id="GO:0008658">
    <property type="term" value="F:penicillin binding"/>
    <property type="evidence" value="ECO:0007669"/>
    <property type="project" value="InterPro"/>
</dbReference>
<evidence type="ECO:0000256" key="12">
    <source>
        <dbReference type="ARBA" id="ARBA00023136"/>
    </source>
</evidence>
<evidence type="ECO:0000313" key="17">
    <source>
        <dbReference type="EMBL" id="MBB5290708.1"/>
    </source>
</evidence>
<keyword evidence="18" id="KW-1185">Reference proteome</keyword>
<feature type="region of interest" description="Disordered" evidence="14">
    <location>
        <begin position="554"/>
        <end position="574"/>
    </location>
</feature>
<protein>
    <submittedName>
        <fullName evidence="17">Penicillin-binding protein 2</fullName>
    </submittedName>
</protein>
<evidence type="ECO:0000256" key="7">
    <source>
        <dbReference type="ARBA" id="ARBA00022692"/>
    </source>
</evidence>
<evidence type="ECO:0000256" key="5">
    <source>
        <dbReference type="ARBA" id="ARBA00022645"/>
    </source>
</evidence>
<evidence type="ECO:0000256" key="2">
    <source>
        <dbReference type="ARBA" id="ARBA00004236"/>
    </source>
</evidence>
<evidence type="ECO:0000256" key="4">
    <source>
        <dbReference type="ARBA" id="ARBA00022519"/>
    </source>
</evidence>
<dbReference type="GO" id="GO:0071972">
    <property type="term" value="F:peptidoglycan L,D-transpeptidase activity"/>
    <property type="evidence" value="ECO:0007669"/>
    <property type="project" value="TreeGrafter"/>
</dbReference>
<dbReference type="EMBL" id="JACHFZ010000001">
    <property type="protein sequence ID" value="MBB5290708.1"/>
    <property type="molecule type" value="Genomic_DNA"/>
</dbReference>
<feature type="domain" description="Penicillin-binding protein transpeptidase" evidence="15">
    <location>
        <begin position="278"/>
        <end position="620"/>
    </location>
</feature>
<dbReference type="Gene3D" id="3.40.710.10">
    <property type="entry name" value="DD-peptidase/beta-lactamase superfamily"/>
    <property type="match status" value="1"/>
</dbReference>
<dbReference type="SUPFAM" id="SSF56601">
    <property type="entry name" value="beta-lactamase/transpeptidase-like"/>
    <property type="match status" value="1"/>
</dbReference>
<evidence type="ECO:0000256" key="14">
    <source>
        <dbReference type="SAM" id="MobiDB-lite"/>
    </source>
</evidence>
<keyword evidence="3" id="KW-1003">Cell membrane</keyword>
<evidence type="ECO:0000256" key="9">
    <source>
        <dbReference type="ARBA" id="ARBA00022960"/>
    </source>
</evidence>
<keyword evidence="11" id="KW-1133">Transmembrane helix</keyword>
<evidence type="ECO:0000256" key="6">
    <source>
        <dbReference type="ARBA" id="ARBA00022670"/>
    </source>
</evidence>
<sequence length="695" mass="74494">MSSEPSIFFSDTNERQGSFLRRTFVIGAITAVGGVALTGRLAQLQVVQAGEYATLATNNQFNFRLVPPPRGRILDRNGVVIAGNRPSFRVLVVRDETKDLDQTLDLLGRLLPDTVDRRRSIIRDVNAAPRFSPVPVKSDLTWEEFARVNLYANELPGVMADMNEARFYPFGGSFAHVIGYVAKPNDRDIKAIEDAGEKVPEILYNPGFRIGRQGVEKAFDRDLRGEAGGNRVEVDARGRVVAEDVGGSKPPVPGKDVVLTLDADVQNRALEVFGEESGGCVVMDVRNGDILCMVSAPSFDPNLFVGGVPSSIYRALADYERLPLLDKAIYGTFPPGSTFKMTTALALLDAGIDPKERVVCTGGYRFGARTFRCWKAGGHGAMDMHSAIKNSCDTYFYHLCNRAGIDRIARVAEDLGFGQAYEIGIAGQSSGTVPSTRWKRAYTEATSWDDDGTWYPGETLSVAIGQGALSVNALQLAVMTSRIAHGRKAVQPRLVKAVGGEARPQAPAFADLPFSDQHLDIVRAGMAAVANDVTGTAYRTSQLGLGDIQMAGKTGTAQSRDYKAGESRGPRNAQWSRRDHALFVAFAPHDAPRYAIALIVQHAPSGGSVDAAPKAREIMKTVLLKDPDMRARIERPLPPEAVAPVGVDEGDAGSGPGGEVVGPAAAAVAPPPPPAPRPAPAATSGPRPYLSEPPR</sequence>
<dbReference type="GO" id="GO:0005886">
    <property type="term" value="C:plasma membrane"/>
    <property type="evidence" value="ECO:0007669"/>
    <property type="project" value="UniProtKB-SubCell"/>
</dbReference>
<gene>
    <name evidence="17" type="ORF">HNQ67_000204</name>
</gene>
<comment type="caution">
    <text evidence="17">The sequence shown here is derived from an EMBL/GenBank/DDBJ whole genome shotgun (WGS) entry which is preliminary data.</text>
</comment>
<dbReference type="InterPro" id="IPR036138">
    <property type="entry name" value="PBP_dimer_sf"/>
</dbReference>
<reference evidence="17 18" key="1">
    <citation type="submission" date="2020-08" db="EMBL/GenBank/DDBJ databases">
        <title>Genomic Encyclopedia of Type Strains, Phase IV (KMG-IV): sequencing the most valuable type-strain genomes for metagenomic binning, comparative biology and taxonomic classification.</title>
        <authorList>
            <person name="Goeker M."/>
        </authorList>
    </citation>
    <scope>NUCLEOTIDE SEQUENCE [LARGE SCALE GENOMIC DNA]</scope>
    <source>
        <strain evidence="17 18">DSM 25335</strain>
    </source>
</reference>
<evidence type="ECO:0000313" key="18">
    <source>
        <dbReference type="Proteomes" id="UP000566663"/>
    </source>
</evidence>
<evidence type="ECO:0000256" key="1">
    <source>
        <dbReference type="ARBA" id="ARBA00004167"/>
    </source>
</evidence>
<feature type="compositionally biased region" description="Basic and acidic residues" evidence="14">
    <location>
        <begin position="560"/>
        <end position="569"/>
    </location>
</feature>
<feature type="compositionally biased region" description="Pro residues" evidence="14">
    <location>
        <begin position="669"/>
        <end position="679"/>
    </location>
</feature>
<keyword evidence="9" id="KW-0133">Cell shape</keyword>
<dbReference type="Proteomes" id="UP000566663">
    <property type="component" value="Unassembled WGS sequence"/>
</dbReference>